<dbReference type="InterPro" id="IPR011706">
    <property type="entry name" value="Cu-oxidase_C"/>
</dbReference>
<feature type="domain" description="Plastocyanin-like" evidence="8">
    <location>
        <begin position="111"/>
        <end position="221"/>
    </location>
</feature>
<dbReference type="InterPro" id="IPR011707">
    <property type="entry name" value="Cu-oxidase-like_N"/>
</dbReference>
<accession>A0A8D9B1A3</accession>
<reference evidence="9" key="1">
    <citation type="submission" date="2021-05" db="EMBL/GenBank/DDBJ databases">
        <authorList>
            <person name="Alioto T."/>
            <person name="Alioto T."/>
            <person name="Gomez Garrido J."/>
        </authorList>
    </citation>
    <scope>NUCLEOTIDE SEQUENCE</scope>
</reference>
<feature type="region of interest" description="Disordered" evidence="4">
    <location>
        <begin position="703"/>
        <end position="735"/>
    </location>
</feature>
<dbReference type="InterPro" id="IPR002355">
    <property type="entry name" value="Cu_oxidase_Cu_BS"/>
</dbReference>
<protein>
    <submittedName>
        <fullName evidence="9">Laccase-3</fullName>
    </submittedName>
</protein>
<keyword evidence="2" id="KW-0479">Metal-binding</keyword>
<dbReference type="PANTHER" id="PTHR11709">
    <property type="entry name" value="MULTI-COPPER OXIDASE"/>
    <property type="match status" value="1"/>
</dbReference>
<proteinExistence type="inferred from homology"/>
<dbReference type="Gene3D" id="2.60.40.420">
    <property type="entry name" value="Cupredoxins - blue copper proteins"/>
    <property type="match status" value="3"/>
</dbReference>
<keyword evidence="3" id="KW-0560">Oxidoreductase</keyword>
<dbReference type="InterPro" id="IPR008972">
    <property type="entry name" value="Cupredoxin"/>
</dbReference>
<evidence type="ECO:0000256" key="5">
    <source>
        <dbReference type="SAM" id="SignalP"/>
    </source>
</evidence>
<dbReference type="PROSITE" id="PS00080">
    <property type="entry name" value="MULTICOPPER_OXIDASE2"/>
    <property type="match status" value="1"/>
</dbReference>
<dbReference type="InterPro" id="IPR001117">
    <property type="entry name" value="Cu-oxidase_2nd"/>
</dbReference>
<dbReference type="GO" id="GO:0006826">
    <property type="term" value="P:iron ion transport"/>
    <property type="evidence" value="ECO:0007669"/>
    <property type="project" value="TreeGrafter"/>
</dbReference>
<evidence type="ECO:0000256" key="4">
    <source>
        <dbReference type="SAM" id="MobiDB-lite"/>
    </source>
</evidence>
<dbReference type="GO" id="GO:0005886">
    <property type="term" value="C:plasma membrane"/>
    <property type="evidence" value="ECO:0007669"/>
    <property type="project" value="TreeGrafter"/>
</dbReference>
<dbReference type="CDD" id="cd13884">
    <property type="entry name" value="CuRO_2_tcLCC_insect_like"/>
    <property type="match status" value="1"/>
</dbReference>
<sequence length="735" mass="81629">MVTILEIVPLTHLLLVLLVRPSLAGNGPFFRHDADPDLVQYLQPNDVSDGKYDNLTTSEAEKMGLCARQCDGAKPMVCYFHLTLENYATIGPACGLCLNGTEADCFKKGCVTADGVERPILTINRRLTGPSIQVCRGDTIVVDVKNKMIDRIVTMHWHGVYQRHSPHSDGVPLLTQCPIIPETIFRYIFPAMPYGTFFYHSHTGLQKMDGLLGSLVIRRPKSADPNKAEYDFDLPSHVIIITDWLHGMTDAKFPGNTYANFGTRTESFLINGRSVFTPANGTAPKVPYSVFKVKKGFRYRFRLIGGSCLACPMLFFVEKHRMNLITVDGTPVEPQIFDSITIFPGDRMDVVINTNQTGGQFWIQVKTLCEPKVSAEAILEYEDGDKGIKRSNKPGFDTFPRGRVSIRSDKPGFDTFPRGRSLNGLDASDCSEDNPNVCWNHVNSLSSATEKATVLKPLPDLKLVFAVDEYHFTLDSLFWNDEDEYHRWFQSGPNVIKTHLVNNITMAMPPFPLLSQDLPIPKDLECPKDRSVCGGSAKDGGKLCACADIVKVGLDQVAEIIFIDWIGPTSTFLHPMHLHGTDIFIIEQGLIPKGVDHRAFVGTLQERLAKEAADLATKIRPKPCVKDTVTIPPNGYTVVRVHFNNPGMWIMHCHFLFHTETGMNTVFQVGERKDFVKTPPNFPTCNNYLPTVDPNQFKNIDWDDEPTIQAVPNGTTSAASSPGPAASSPGTTKKP</sequence>
<dbReference type="Pfam" id="PF07732">
    <property type="entry name" value="Cu-oxidase_3"/>
    <property type="match status" value="1"/>
</dbReference>
<feature type="signal peptide" evidence="5">
    <location>
        <begin position="1"/>
        <end position="24"/>
    </location>
</feature>
<feature type="compositionally biased region" description="Low complexity" evidence="4">
    <location>
        <begin position="714"/>
        <end position="735"/>
    </location>
</feature>
<evidence type="ECO:0000259" key="7">
    <source>
        <dbReference type="Pfam" id="PF07731"/>
    </source>
</evidence>
<organism evidence="9">
    <name type="scientific">Cacopsylla melanoneura</name>
    <dbReference type="NCBI Taxonomy" id="428564"/>
    <lineage>
        <taxon>Eukaryota</taxon>
        <taxon>Metazoa</taxon>
        <taxon>Ecdysozoa</taxon>
        <taxon>Arthropoda</taxon>
        <taxon>Hexapoda</taxon>
        <taxon>Insecta</taxon>
        <taxon>Pterygota</taxon>
        <taxon>Neoptera</taxon>
        <taxon>Paraneoptera</taxon>
        <taxon>Hemiptera</taxon>
        <taxon>Sternorrhyncha</taxon>
        <taxon>Psylloidea</taxon>
        <taxon>Psyllidae</taxon>
        <taxon>Psyllinae</taxon>
        <taxon>Cacopsylla</taxon>
    </lineage>
</organism>
<dbReference type="GO" id="GO:0016491">
    <property type="term" value="F:oxidoreductase activity"/>
    <property type="evidence" value="ECO:0007669"/>
    <property type="project" value="UniProtKB-KW"/>
</dbReference>
<feature type="domain" description="Plastocyanin-like" evidence="7">
    <location>
        <begin position="539"/>
        <end position="671"/>
    </location>
</feature>
<dbReference type="GO" id="GO:0005507">
    <property type="term" value="F:copper ion binding"/>
    <property type="evidence" value="ECO:0007669"/>
    <property type="project" value="InterPro"/>
</dbReference>
<dbReference type="InterPro" id="IPR045087">
    <property type="entry name" value="Cu-oxidase_fam"/>
</dbReference>
<keyword evidence="5" id="KW-0732">Signal</keyword>
<evidence type="ECO:0000313" key="9">
    <source>
        <dbReference type="EMBL" id="CAG6776693.1"/>
    </source>
</evidence>
<feature type="domain" description="Plastocyanin-like" evidence="6">
    <location>
        <begin position="237"/>
        <end position="382"/>
    </location>
</feature>
<comment type="similarity">
    <text evidence="1">Belongs to the multicopper oxidase family.</text>
</comment>
<dbReference type="PROSITE" id="PS00079">
    <property type="entry name" value="MULTICOPPER_OXIDASE1"/>
    <property type="match status" value="1"/>
</dbReference>
<name>A0A8D9B1A3_9HEMI</name>
<dbReference type="EMBL" id="HBUF01603016">
    <property type="protein sequence ID" value="CAG6776693.1"/>
    <property type="molecule type" value="Transcribed_RNA"/>
</dbReference>
<dbReference type="SUPFAM" id="SSF49503">
    <property type="entry name" value="Cupredoxins"/>
    <property type="match status" value="3"/>
</dbReference>
<dbReference type="Pfam" id="PF00394">
    <property type="entry name" value="Cu-oxidase"/>
    <property type="match status" value="1"/>
</dbReference>
<feature type="chain" id="PRO_5034137262" evidence="5">
    <location>
        <begin position="25"/>
        <end position="735"/>
    </location>
</feature>
<evidence type="ECO:0000256" key="1">
    <source>
        <dbReference type="ARBA" id="ARBA00010609"/>
    </source>
</evidence>
<evidence type="ECO:0000259" key="6">
    <source>
        <dbReference type="Pfam" id="PF00394"/>
    </source>
</evidence>
<dbReference type="AlphaFoldDB" id="A0A8D9B1A3"/>
<dbReference type="InterPro" id="IPR033138">
    <property type="entry name" value="Cu_oxidase_CS"/>
</dbReference>
<dbReference type="CDD" id="cd13858">
    <property type="entry name" value="CuRO_1_tcLCC2_insect_like"/>
    <property type="match status" value="1"/>
</dbReference>
<dbReference type="Pfam" id="PF07731">
    <property type="entry name" value="Cu-oxidase_2"/>
    <property type="match status" value="1"/>
</dbReference>
<evidence type="ECO:0000256" key="3">
    <source>
        <dbReference type="ARBA" id="ARBA00023002"/>
    </source>
</evidence>
<dbReference type="PANTHER" id="PTHR11709:SF232">
    <property type="entry name" value="STRAW, ISOFORM G"/>
    <property type="match status" value="1"/>
</dbReference>
<dbReference type="FunFam" id="2.60.40.420:FF:000045">
    <property type="entry name" value="Laccase 2"/>
    <property type="match status" value="1"/>
</dbReference>
<evidence type="ECO:0000256" key="2">
    <source>
        <dbReference type="ARBA" id="ARBA00022723"/>
    </source>
</evidence>
<evidence type="ECO:0000259" key="8">
    <source>
        <dbReference type="Pfam" id="PF07732"/>
    </source>
</evidence>